<dbReference type="AlphaFoldDB" id="A0A0A0D143"/>
<organism evidence="10 11">
    <name type="scientific">Inquilinus limosus MP06</name>
    <dbReference type="NCBI Taxonomy" id="1398085"/>
    <lineage>
        <taxon>Bacteria</taxon>
        <taxon>Pseudomonadati</taxon>
        <taxon>Pseudomonadota</taxon>
        <taxon>Alphaproteobacteria</taxon>
        <taxon>Rhodospirillales</taxon>
        <taxon>Rhodospirillaceae</taxon>
        <taxon>Inquilinus</taxon>
    </lineage>
</organism>
<evidence type="ECO:0000256" key="4">
    <source>
        <dbReference type="ARBA" id="ARBA00022989"/>
    </source>
</evidence>
<keyword evidence="4 6" id="KW-1133">Transmembrane helix</keyword>
<dbReference type="InterPro" id="IPR028250">
    <property type="entry name" value="DsbDN"/>
</dbReference>
<feature type="transmembrane region" description="Helical" evidence="6">
    <location>
        <begin position="296"/>
        <end position="322"/>
    </location>
</feature>
<gene>
    <name evidence="10" type="ORF">P409_25425</name>
</gene>
<keyword evidence="2 6" id="KW-0812">Transmembrane</keyword>
<name>A0A0A0D143_9PROT</name>
<dbReference type="GO" id="GO:0015035">
    <property type="term" value="F:protein-disulfide reductase activity"/>
    <property type="evidence" value="ECO:0007669"/>
    <property type="project" value="TreeGrafter"/>
</dbReference>
<evidence type="ECO:0000256" key="6">
    <source>
        <dbReference type="SAM" id="Phobius"/>
    </source>
</evidence>
<comment type="subcellular location">
    <subcellularLocation>
        <location evidence="1">Membrane</location>
        <topology evidence="1">Multi-pass membrane protein</topology>
    </subcellularLocation>
</comment>
<evidence type="ECO:0000259" key="9">
    <source>
        <dbReference type="Pfam" id="PF11412"/>
    </source>
</evidence>
<sequence>MTRRLAFLTAAVLGLAALSGTGPAGAAETPWQQAKGASARLVTAVDGTGTLNEIPAGLHIRLDPHWKTYWRSPGDAGLPPALDWKGSENLGTATLAYPAPHRFQLFGLETYGYETEVVFPLTLPVAQAGQPQHLALAATVLVCSDICIPANFNFALDLPAGAATPDPDAANLIDRYANTVPGDGAAAGLAIGPVMATTQGPNGGLRIEATAREPFAAPDIFVEGAPGDAFAAPRITTAEGGRRLVAEIDRIQSADDPPKSLSGTPVALTLVDGPRSVEAKATVGAAITATSGTAGWLGILGVALLGGLILNLMPCVLPVLSLKLLSIVKLGGVEAGTPRRQRLGLLATAAGIVASFLVLAGGAVALKAAGASVGWGIQFQEPVFLAAMAVIVTLFGANMLGLFEVVLPGRAMDAAARASGAGRPEQDGLTAPFLTGAFATLLATPCSAPFVGTALGFALSRGPLEIGAIFAALGLGMALPYLLIAAVPGLARLLPRPGRWMAWV</sequence>
<evidence type="ECO:0000256" key="2">
    <source>
        <dbReference type="ARBA" id="ARBA00022692"/>
    </source>
</evidence>
<proteinExistence type="predicted"/>
<dbReference type="Proteomes" id="UP000029995">
    <property type="component" value="Unassembled WGS sequence"/>
</dbReference>
<dbReference type="PANTHER" id="PTHR32234:SF3">
    <property type="entry name" value="SUPPRESSION OF COPPER SENSITIVITY PROTEIN"/>
    <property type="match status" value="1"/>
</dbReference>
<dbReference type="GO" id="GO:0016020">
    <property type="term" value="C:membrane"/>
    <property type="evidence" value="ECO:0007669"/>
    <property type="project" value="UniProtKB-SubCell"/>
</dbReference>
<keyword evidence="3" id="KW-0201">Cytochrome c-type biogenesis</keyword>
<evidence type="ECO:0000313" key="10">
    <source>
        <dbReference type="EMBL" id="KGM31749.1"/>
    </source>
</evidence>
<evidence type="ECO:0000256" key="1">
    <source>
        <dbReference type="ARBA" id="ARBA00004141"/>
    </source>
</evidence>
<keyword evidence="5 6" id="KW-0472">Membrane</keyword>
<protein>
    <recommendedName>
        <fullName evidence="12">Thiol:disulfide interchange protein DsbD N-terminal domain-containing protein</fullName>
    </recommendedName>
</protein>
<evidence type="ECO:0000256" key="5">
    <source>
        <dbReference type="ARBA" id="ARBA00023136"/>
    </source>
</evidence>
<evidence type="ECO:0000256" key="7">
    <source>
        <dbReference type="SAM" id="SignalP"/>
    </source>
</evidence>
<feature type="non-terminal residue" evidence="10">
    <location>
        <position position="504"/>
    </location>
</feature>
<keyword evidence="7" id="KW-0732">Signal</keyword>
<evidence type="ECO:0008006" key="12">
    <source>
        <dbReference type="Google" id="ProtNLM"/>
    </source>
</evidence>
<dbReference type="Pfam" id="PF02683">
    <property type="entry name" value="DsbD_TM"/>
    <property type="match status" value="1"/>
</dbReference>
<accession>A0A0A0D143</accession>
<dbReference type="EMBL" id="JANX01000445">
    <property type="protein sequence ID" value="KGM31749.1"/>
    <property type="molecule type" value="Genomic_DNA"/>
</dbReference>
<feature type="domain" description="Thiol:disulfide interchange protein DsbD N-terminal" evidence="9">
    <location>
        <begin position="54"/>
        <end position="151"/>
    </location>
</feature>
<feature type="transmembrane region" description="Helical" evidence="6">
    <location>
        <begin position="433"/>
        <end position="460"/>
    </location>
</feature>
<feature type="chain" id="PRO_5001968278" description="Thiol:disulfide interchange protein DsbD N-terminal domain-containing protein" evidence="7">
    <location>
        <begin position="27"/>
        <end position="504"/>
    </location>
</feature>
<feature type="transmembrane region" description="Helical" evidence="6">
    <location>
        <begin position="343"/>
        <end position="364"/>
    </location>
</feature>
<comment type="caution">
    <text evidence="10">The sequence shown here is derived from an EMBL/GenBank/DDBJ whole genome shotgun (WGS) entry which is preliminary data.</text>
</comment>
<evidence type="ECO:0000256" key="3">
    <source>
        <dbReference type="ARBA" id="ARBA00022748"/>
    </source>
</evidence>
<dbReference type="OrthoDB" id="9811036at2"/>
<dbReference type="InterPro" id="IPR003834">
    <property type="entry name" value="Cyt_c_assmbl_TM_dom"/>
</dbReference>
<dbReference type="GO" id="GO:0017004">
    <property type="term" value="P:cytochrome complex assembly"/>
    <property type="evidence" value="ECO:0007669"/>
    <property type="project" value="UniProtKB-KW"/>
</dbReference>
<dbReference type="PANTHER" id="PTHR32234">
    <property type="entry name" value="THIOL:DISULFIDE INTERCHANGE PROTEIN DSBD"/>
    <property type="match status" value="1"/>
</dbReference>
<feature type="transmembrane region" description="Helical" evidence="6">
    <location>
        <begin position="384"/>
        <end position="407"/>
    </location>
</feature>
<dbReference type="GO" id="GO:0045454">
    <property type="term" value="P:cell redox homeostasis"/>
    <property type="evidence" value="ECO:0007669"/>
    <property type="project" value="TreeGrafter"/>
</dbReference>
<dbReference type="RefSeq" id="WP_034845029.1">
    <property type="nucleotide sequence ID" value="NZ_JANX01000445.1"/>
</dbReference>
<feature type="domain" description="Cytochrome C biogenesis protein transmembrane" evidence="8">
    <location>
        <begin position="298"/>
        <end position="502"/>
    </location>
</feature>
<reference evidence="10 11" key="1">
    <citation type="submission" date="2014-01" db="EMBL/GenBank/DDBJ databases">
        <title>Genome sequence determination for a cystic fibrosis isolate, Inquilinus limosus.</title>
        <authorList>
            <person name="Pino M."/>
            <person name="Di Conza J."/>
            <person name="Gutkind G."/>
        </authorList>
    </citation>
    <scope>NUCLEOTIDE SEQUENCE [LARGE SCALE GENOMIC DNA]</scope>
    <source>
        <strain evidence="10 11">MP06</strain>
    </source>
</reference>
<feature type="signal peptide" evidence="7">
    <location>
        <begin position="1"/>
        <end position="26"/>
    </location>
</feature>
<evidence type="ECO:0000259" key="8">
    <source>
        <dbReference type="Pfam" id="PF02683"/>
    </source>
</evidence>
<feature type="transmembrane region" description="Helical" evidence="6">
    <location>
        <begin position="466"/>
        <end position="491"/>
    </location>
</feature>
<dbReference type="Pfam" id="PF11412">
    <property type="entry name" value="DsbD_N"/>
    <property type="match status" value="1"/>
</dbReference>
<evidence type="ECO:0000313" key="11">
    <source>
        <dbReference type="Proteomes" id="UP000029995"/>
    </source>
</evidence>